<dbReference type="PANTHER" id="PTHR36221">
    <property type="entry name" value="DUF742 DOMAIN-CONTAINING PROTEIN"/>
    <property type="match status" value="1"/>
</dbReference>
<sequence length="118" mass="12447">MTLSRTGQESPERLFTLTAGRVGTAERSLDGATLIVSTGDAAPGTPSEHVRILRLCRVPTPVGELAARLGLPVSVVTALLGDLLATGRVTARRPSPGGCFRSPPRETLEQVLHALQRL</sequence>
<dbReference type="GO" id="GO:0003677">
    <property type="term" value="F:DNA binding"/>
    <property type="evidence" value="ECO:0007669"/>
    <property type="project" value="UniProtKB-KW"/>
</dbReference>
<organism evidence="1 2">
    <name type="scientific">Streptomonospora nanhaiensis</name>
    <dbReference type="NCBI Taxonomy" id="1323731"/>
    <lineage>
        <taxon>Bacteria</taxon>
        <taxon>Bacillati</taxon>
        <taxon>Actinomycetota</taxon>
        <taxon>Actinomycetes</taxon>
        <taxon>Streptosporangiales</taxon>
        <taxon>Nocardiopsidaceae</taxon>
        <taxon>Streptomonospora</taxon>
    </lineage>
</organism>
<evidence type="ECO:0000313" key="1">
    <source>
        <dbReference type="EMBL" id="NYI95658.1"/>
    </source>
</evidence>
<reference evidence="1 2" key="1">
    <citation type="submission" date="2020-07" db="EMBL/GenBank/DDBJ databases">
        <title>Sequencing the genomes of 1000 actinobacteria strains.</title>
        <authorList>
            <person name="Klenk H.-P."/>
        </authorList>
    </citation>
    <scope>NUCLEOTIDE SEQUENCE [LARGE SCALE GENOMIC DNA]</scope>
    <source>
        <strain evidence="1 2">DSM 45927</strain>
    </source>
</reference>
<evidence type="ECO:0000313" key="2">
    <source>
        <dbReference type="Proteomes" id="UP000575985"/>
    </source>
</evidence>
<keyword evidence="2" id="KW-1185">Reference proteome</keyword>
<dbReference type="RefSeq" id="WP_179767147.1">
    <property type="nucleotide sequence ID" value="NZ_JACCFO010000001.1"/>
</dbReference>
<dbReference type="PANTHER" id="PTHR36221:SF1">
    <property type="entry name" value="DUF742 DOMAIN-CONTAINING PROTEIN"/>
    <property type="match status" value="1"/>
</dbReference>
<gene>
    <name evidence="1" type="ORF">HNR12_001935</name>
</gene>
<dbReference type="InterPro" id="IPR036390">
    <property type="entry name" value="WH_DNA-bd_sf"/>
</dbReference>
<protein>
    <submittedName>
        <fullName evidence="1">DNA-binding transcriptional ArsR family regulator</fullName>
    </submittedName>
</protein>
<comment type="caution">
    <text evidence="1">The sequence shown here is derived from an EMBL/GenBank/DDBJ whole genome shotgun (WGS) entry which is preliminary data.</text>
</comment>
<dbReference type="AlphaFoldDB" id="A0A853BJH9"/>
<dbReference type="Proteomes" id="UP000575985">
    <property type="component" value="Unassembled WGS sequence"/>
</dbReference>
<dbReference type="EMBL" id="JACCFO010000001">
    <property type="protein sequence ID" value="NYI95658.1"/>
    <property type="molecule type" value="Genomic_DNA"/>
</dbReference>
<keyword evidence="1" id="KW-0238">DNA-binding</keyword>
<dbReference type="Pfam" id="PF05331">
    <property type="entry name" value="DUF742"/>
    <property type="match status" value="1"/>
</dbReference>
<dbReference type="InterPro" id="IPR007995">
    <property type="entry name" value="DUF742"/>
</dbReference>
<dbReference type="SUPFAM" id="SSF46785">
    <property type="entry name" value="Winged helix' DNA-binding domain"/>
    <property type="match status" value="1"/>
</dbReference>
<proteinExistence type="predicted"/>
<name>A0A853BJH9_9ACTN</name>
<accession>A0A853BJH9</accession>